<evidence type="ECO:0000256" key="3">
    <source>
        <dbReference type="ARBA" id="ARBA00022801"/>
    </source>
</evidence>
<dbReference type="PANTHER" id="PTHR21581">
    <property type="entry name" value="D-ALANYL-D-ALANINE CARBOXYPEPTIDASE"/>
    <property type="match status" value="1"/>
</dbReference>
<feature type="active site" description="Acyl-ester intermediate" evidence="7">
    <location>
        <position position="60"/>
    </location>
</feature>
<dbReference type="AlphaFoldDB" id="A0A1B1ALS4"/>
<dbReference type="Proteomes" id="UP000092498">
    <property type="component" value="Chromosome"/>
</dbReference>
<feature type="domain" description="Peptidase S11 D-alanyl-D-alanine carboxypeptidase A N-terminal" evidence="11">
    <location>
        <begin position="32"/>
        <end position="257"/>
    </location>
</feature>
<dbReference type="RefSeq" id="WP_066773635.1">
    <property type="nucleotide sequence ID" value="NZ_CP013244.1"/>
</dbReference>
<dbReference type="InterPro" id="IPR018044">
    <property type="entry name" value="Peptidase_S11"/>
</dbReference>
<evidence type="ECO:0000256" key="2">
    <source>
        <dbReference type="ARBA" id="ARBA00022729"/>
    </source>
</evidence>
<evidence type="ECO:0000256" key="7">
    <source>
        <dbReference type="PIRSR" id="PIRSR618044-1"/>
    </source>
</evidence>
<dbReference type="GO" id="GO:0009002">
    <property type="term" value="F:serine-type D-Ala-D-Ala carboxypeptidase activity"/>
    <property type="evidence" value="ECO:0007669"/>
    <property type="project" value="InterPro"/>
</dbReference>
<proteinExistence type="inferred from homology"/>
<keyword evidence="13" id="KW-1185">Reference proteome</keyword>
<sequence>MTSAGLSKMRMIAGAFLALFAFGVAQPAAAQDRYAAIVMDARTNEVLLEDQADAARFPASLTKMMTLYMLFEALERGDITMDTRMTASRNAARQPPSRLGLACSRRRGCDSITVEQAINALVVQSANDVAVLVAERLGGSEARFAANMTARARELGMTETRFANASGLPDVRHRTTARDMATLAQALWRDFPEHYHVFQTPSFAWRRTSGRNHNRLLGQVEGVDGIKTGYTRASGFNLATMAERNGHRVIVVVLGGETAAARDAQVAYLVEGAYQEFARREDPNAAQFASLPTRRLDVQLAPGTLQANAARPLPPSPYQMYQGMVIETMAPVRAPIDEPVGQGDEGATEEME</sequence>
<keyword evidence="6" id="KW-0961">Cell wall biogenesis/degradation</keyword>
<evidence type="ECO:0000256" key="5">
    <source>
        <dbReference type="ARBA" id="ARBA00022984"/>
    </source>
</evidence>
<evidence type="ECO:0000256" key="1">
    <source>
        <dbReference type="ARBA" id="ARBA00007164"/>
    </source>
</evidence>
<dbReference type="GO" id="GO:0009252">
    <property type="term" value="P:peptidoglycan biosynthetic process"/>
    <property type="evidence" value="ECO:0007669"/>
    <property type="project" value="UniProtKB-KW"/>
</dbReference>
<dbReference type="InParanoid" id="A0A1B1ALS4"/>
<keyword evidence="2 10" id="KW-0732">Signal</keyword>
<dbReference type="EMBL" id="CP013244">
    <property type="protein sequence ID" value="ANP47470.1"/>
    <property type="molecule type" value="Genomic_DNA"/>
</dbReference>
<feature type="active site" evidence="7">
    <location>
        <position position="125"/>
    </location>
</feature>
<evidence type="ECO:0000256" key="10">
    <source>
        <dbReference type="SAM" id="SignalP"/>
    </source>
</evidence>
<evidence type="ECO:0000256" key="6">
    <source>
        <dbReference type="ARBA" id="ARBA00023316"/>
    </source>
</evidence>
<evidence type="ECO:0000256" key="9">
    <source>
        <dbReference type="RuleBase" id="RU004016"/>
    </source>
</evidence>
<keyword evidence="5" id="KW-0573">Peptidoglycan synthesis</keyword>
<dbReference type="Gene3D" id="3.40.710.10">
    <property type="entry name" value="DD-peptidase/beta-lactamase superfamily"/>
    <property type="match status" value="1"/>
</dbReference>
<evidence type="ECO:0000313" key="12">
    <source>
        <dbReference type="EMBL" id="ANP47470.1"/>
    </source>
</evidence>
<dbReference type="PRINTS" id="PR00725">
    <property type="entry name" value="DADACBPTASE1"/>
</dbReference>
<keyword evidence="4" id="KW-0133">Cell shape</keyword>
<feature type="signal peptide" evidence="10">
    <location>
        <begin position="1"/>
        <end position="30"/>
    </location>
</feature>
<feature type="binding site" evidence="8">
    <location>
        <position position="227"/>
    </location>
    <ligand>
        <name>substrate</name>
    </ligand>
</feature>
<dbReference type="GO" id="GO:0008360">
    <property type="term" value="P:regulation of cell shape"/>
    <property type="evidence" value="ECO:0007669"/>
    <property type="project" value="UniProtKB-KW"/>
</dbReference>
<dbReference type="PANTHER" id="PTHR21581:SF6">
    <property type="entry name" value="TRAFFICKING PROTEIN PARTICLE COMPLEX SUBUNIT 12"/>
    <property type="match status" value="1"/>
</dbReference>
<keyword evidence="3" id="KW-0378">Hydrolase</keyword>
<evidence type="ECO:0000313" key="13">
    <source>
        <dbReference type="Proteomes" id="UP000092498"/>
    </source>
</evidence>
<evidence type="ECO:0000256" key="8">
    <source>
        <dbReference type="PIRSR" id="PIRSR618044-2"/>
    </source>
</evidence>
<dbReference type="InterPro" id="IPR001967">
    <property type="entry name" value="Peptidase_S11_N"/>
</dbReference>
<dbReference type="SUPFAM" id="SSF56601">
    <property type="entry name" value="beta-lactamase/transpeptidase-like"/>
    <property type="match status" value="1"/>
</dbReference>
<feature type="chain" id="PRO_5008518999" description="Peptidase S11 D-alanyl-D-alanine carboxypeptidase A N-terminal domain-containing protein" evidence="10">
    <location>
        <begin position="31"/>
        <end position="352"/>
    </location>
</feature>
<gene>
    <name evidence="12" type="ORF">ATE48_16920</name>
</gene>
<organism evidence="12 13">
    <name type="scientific">Candidatus Viadribacter manganicus</name>
    <dbReference type="NCBI Taxonomy" id="1759059"/>
    <lineage>
        <taxon>Bacteria</taxon>
        <taxon>Pseudomonadati</taxon>
        <taxon>Pseudomonadota</taxon>
        <taxon>Alphaproteobacteria</taxon>
        <taxon>Hyphomonadales</taxon>
        <taxon>Hyphomonadaceae</taxon>
        <taxon>Candidatus Viadribacter</taxon>
    </lineage>
</organism>
<feature type="active site" description="Proton acceptor" evidence="7">
    <location>
        <position position="63"/>
    </location>
</feature>
<reference evidence="12 13" key="1">
    <citation type="submission" date="2015-11" db="EMBL/GenBank/DDBJ databases">
        <title>Whole-Genome Sequence of Candidatus Oderbacter manganicum from the National Park Lower Oder Valley, Germany.</title>
        <authorList>
            <person name="Braun B."/>
            <person name="Liere K."/>
            <person name="Szewzyk U."/>
        </authorList>
    </citation>
    <scope>NUCLEOTIDE SEQUENCE [LARGE SCALE GENOMIC DNA]</scope>
    <source>
        <strain evidence="12 13">OTSz_A_272</strain>
    </source>
</reference>
<dbReference type="Pfam" id="PF00768">
    <property type="entry name" value="Peptidase_S11"/>
    <property type="match status" value="1"/>
</dbReference>
<name>A0A1B1ALS4_9PROT</name>
<evidence type="ECO:0000256" key="4">
    <source>
        <dbReference type="ARBA" id="ARBA00022960"/>
    </source>
</evidence>
<protein>
    <recommendedName>
        <fullName evidence="11">Peptidase S11 D-alanyl-D-alanine carboxypeptidase A N-terminal domain-containing protein</fullName>
    </recommendedName>
</protein>
<dbReference type="KEGG" id="cbot:ATE48_16920"/>
<dbReference type="InterPro" id="IPR012338">
    <property type="entry name" value="Beta-lactam/transpept-like"/>
</dbReference>
<comment type="similarity">
    <text evidence="1 9">Belongs to the peptidase S11 family.</text>
</comment>
<dbReference type="GO" id="GO:0071555">
    <property type="term" value="P:cell wall organization"/>
    <property type="evidence" value="ECO:0007669"/>
    <property type="project" value="UniProtKB-KW"/>
</dbReference>
<dbReference type="STRING" id="1759059.ATE48_16920"/>
<accession>A0A1B1ALS4</accession>
<dbReference type="GO" id="GO:0006508">
    <property type="term" value="P:proteolysis"/>
    <property type="evidence" value="ECO:0007669"/>
    <property type="project" value="InterPro"/>
</dbReference>
<evidence type="ECO:0000259" key="11">
    <source>
        <dbReference type="Pfam" id="PF00768"/>
    </source>
</evidence>